<proteinExistence type="predicted"/>
<protein>
    <submittedName>
        <fullName evidence="1">Type II toxin-antitoxin system RelE/ParE family toxin</fullName>
    </submittedName>
</protein>
<comment type="caution">
    <text evidence="1">The sequence shown here is derived from an EMBL/GenBank/DDBJ whole genome shotgun (WGS) entry which is preliminary data.</text>
</comment>
<dbReference type="InterPro" id="IPR009241">
    <property type="entry name" value="HigB-like"/>
</dbReference>
<name>A0ABS1J255_9FIRM</name>
<reference evidence="1 2" key="1">
    <citation type="submission" date="2021-01" db="EMBL/GenBank/DDBJ databases">
        <title>Isolation and description of Catonella massiliensis sp. nov., a novel Catonella species, isolated from a stable periodontitis subject.</title>
        <authorList>
            <person name="Antezack A."/>
            <person name="Boxberger M."/>
            <person name="La Scola B."/>
            <person name="Monnet-Corti V."/>
        </authorList>
    </citation>
    <scope>NUCLEOTIDE SEQUENCE [LARGE SCALE GENOMIC DNA]</scope>
    <source>
        <strain evidence="1 2">Marseille-Q4567</strain>
    </source>
</reference>
<dbReference type="EMBL" id="JAEPRJ010000001">
    <property type="protein sequence ID" value="MBK5897974.1"/>
    <property type="molecule type" value="Genomic_DNA"/>
</dbReference>
<gene>
    <name evidence="1" type="ORF">JJN12_09320</name>
</gene>
<keyword evidence="2" id="KW-1185">Reference proteome</keyword>
<dbReference type="Proteomes" id="UP000604730">
    <property type="component" value="Unassembled WGS sequence"/>
</dbReference>
<evidence type="ECO:0000313" key="2">
    <source>
        <dbReference type="Proteomes" id="UP000604730"/>
    </source>
</evidence>
<accession>A0ABS1J255</accession>
<evidence type="ECO:0000313" key="1">
    <source>
        <dbReference type="EMBL" id="MBK5897974.1"/>
    </source>
</evidence>
<sequence length="68" mass="8027">MIVGGEGGEIWELRPIRNRILFFAYDGSQFILLSHYIKKTQKTPIGEIEKAKSLMHDYIERNFKNEKK</sequence>
<organism evidence="1 2">
    <name type="scientific">Catonella massiliensis</name>
    <dbReference type="NCBI Taxonomy" id="2799636"/>
    <lineage>
        <taxon>Bacteria</taxon>
        <taxon>Bacillati</taxon>
        <taxon>Bacillota</taxon>
        <taxon>Clostridia</taxon>
        <taxon>Lachnospirales</taxon>
        <taxon>Lachnospiraceae</taxon>
        <taxon>Catonella</taxon>
    </lineage>
</organism>
<dbReference type="Pfam" id="PF05973">
    <property type="entry name" value="Gp49"/>
    <property type="match status" value="1"/>
</dbReference>